<dbReference type="PROSITE" id="PS50801">
    <property type="entry name" value="STAS"/>
    <property type="match status" value="1"/>
</dbReference>
<comment type="caution">
    <text evidence="2">The sequence shown here is derived from an EMBL/GenBank/DDBJ whole genome shotgun (WGS) entry which is preliminary data.</text>
</comment>
<dbReference type="PANTHER" id="PTHR35849">
    <property type="entry name" value="BLR2341 PROTEIN"/>
    <property type="match status" value="1"/>
</dbReference>
<proteinExistence type="predicted"/>
<dbReference type="PANTHER" id="PTHR35849:SF2">
    <property type="entry name" value="BLR2341 PROTEIN"/>
    <property type="match status" value="1"/>
</dbReference>
<dbReference type="InterPro" id="IPR052746">
    <property type="entry name" value="MlaB_ABC_Transporter"/>
</dbReference>
<dbReference type="EMBL" id="JAJTWU010000012">
    <property type="protein sequence ID" value="MCE4557765.1"/>
    <property type="molecule type" value="Genomic_DNA"/>
</dbReference>
<dbReference type="Pfam" id="PF13466">
    <property type="entry name" value="STAS_2"/>
    <property type="match status" value="1"/>
</dbReference>
<name>A0ABS8Y187_9BURK</name>
<dbReference type="SUPFAM" id="SSF52091">
    <property type="entry name" value="SpoIIaa-like"/>
    <property type="match status" value="1"/>
</dbReference>
<evidence type="ECO:0000259" key="1">
    <source>
        <dbReference type="PROSITE" id="PS50801"/>
    </source>
</evidence>
<sequence length="101" mass="10685">MNAVTQTLALDGELTIYRASEICELLKSALGARQDLELNLSGVTELDSAGVQLLMAAKKSAAASQCALRLIDHSPTVLEVFEILNLAAHFGDPLLVPAVPQ</sequence>
<organism evidence="2 3">
    <name type="scientific">Pelomonas cellulosilytica</name>
    <dbReference type="NCBI Taxonomy" id="2906762"/>
    <lineage>
        <taxon>Bacteria</taxon>
        <taxon>Pseudomonadati</taxon>
        <taxon>Pseudomonadota</taxon>
        <taxon>Betaproteobacteria</taxon>
        <taxon>Burkholderiales</taxon>
        <taxon>Sphaerotilaceae</taxon>
        <taxon>Roseateles</taxon>
    </lineage>
</organism>
<evidence type="ECO:0000313" key="2">
    <source>
        <dbReference type="EMBL" id="MCE4557765.1"/>
    </source>
</evidence>
<dbReference type="Proteomes" id="UP001200741">
    <property type="component" value="Unassembled WGS sequence"/>
</dbReference>
<dbReference type="Gene3D" id="3.30.750.24">
    <property type="entry name" value="STAS domain"/>
    <property type="match status" value="1"/>
</dbReference>
<reference evidence="2 3" key="1">
    <citation type="submission" date="2021-12" db="EMBL/GenBank/DDBJ databases">
        <title>Genome seq of P8.</title>
        <authorList>
            <person name="Seo T."/>
        </authorList>
    </citation>
    <scope>NUCLEOTIDE SEQUENCE [LARGE SCALE GENOMIC DNA]</scope>
    <source>
        <strain evidence="2 3">P8</strain>
    </source>
</reference>
<gene>
    <name evidence="2" type="ORF">LXT13_25570</name>
</gene>
<accession>A0ABS8Y187</accession>
<evidence type="ECO:0000313" key="3">
    <source>
        <dbReference type="Proteomes" id="UP001200741"/>
    </source>
</evidence>
<dbReference type="InterPro" id="IPR002645">
    <property type="entry name" value="STAS_dom"/>
</dbReference>
<dbReference type="CDD" id="cd07043">
    <property type="entry name" value="STAS_anti-anti-sigma_factors"/>
    <property type="match status" value="1"/>
</dbReference>
<protein>
    <submittedName>
        <fullName evidence="2">STAS domain-containing protein</fullName>
    </submittedName>
</protein>
<dbReference type="InterPro" id="IPR058548">
    <property type="entry name" value="MlaB-like_STAS"/>
</dbReference>
<dbReference type="InterPro" id="IPR036513">
    <property type="entry name" value="STAS_dom_sf"/>
</dbReference>
<feature type="domain" description="STAS" evidence="1">
    <location>
        <begin position="8"/>
        <end position="101"/>
    </location>
</feature>
<keyword evidence="3" id="KW-1185">Reference proteome</keyword>